<gene>
    <name evidence="1" type="ORF">O6H91_22G042000</name>
</gene>
<dbReference type="Proteomes" id="UP001162992">
    <property type="component" value="Chromosome 22"/>
</dbReference>
<evidence type="ECO:0000313" key="2">
    <source>
        <dbReference type="Proteomes" id="UP001162992"/>
    </source>
</evidence>
<accession>A0ACC2AET1</accession>
<organism evidence="1 2">
    <name type="scientific">Diphasiastrum complanatum</name>
    <name type="common">Issler's clubmoss</name>
    <name type="synonym">Lycopodium complanatum</name>
    <dbReference type="NCBI Taxonomy" id="34168"/>
    <lineage>
        <taxon>Eukaryota</taxon>
        <taxon>Viridiplantae</taxon>
        <taxon>Streptophyta</taxon>
        <taxon>Embryophyta</taxon>
        <taxon>Tracheophyta</taxon>
        <taxon>Lycopodiopsida</taxon>
        <taxon>Lycopodiales</taxon>
        <taxon>Lycopodiaceae</taxon>
        <taxon>Lycopodioideae</taxon>
        <taxon>Diphasiastrum</taxon>
    </lineage>
</organism>
<keyword evidence="2" id="KW-1185">Reference proteome</keyword>
<protein>
    <submittedName>
        <fullName evidence="1">Uncharacterized protein</fullName>
    </submittedName>
</protein>
<comment type="caution">
    <text evidence="1">The sequence shown here is derived from an EMBL/GenBank/DDBJ whole genome shotgun (WGS) entry which is preliminary data.</text>
</comment>
<proteinExistence type="predicted"/>
<reference evidence="2" key="1">
    <citation type="journal article" date="2024" name="Proc. Natl. Acad. Sci. U.S.A.">
        <title>Extraordinary preservation of gene collinearity over three hundred million years revealed in homosporous lycophytes.</title>
        <authorList>
            <person name="Li C."/>
            <person name="Wickell D."/>
            <person name="Kuo L.Y."/>
            <person name="Chen X."/>
            <person name="Nie B."/>
            <person name="Liao X."/>
            <person name="Peng D."/>
            <person name="Ji J."/>
            <person name="Jenkins J."/>
            <person name="Williams M."/>
            <person name="Shu S."/>
            <person name="Plott C."/>
            <person name="Barry K."/>
            <person name="Rajasekar S."/>
            <person name="Grimwood J."/>
            <person name="Han X."/>
            <person name="Sun S."/>
            <person name="Hou Z."/>
            <person name="He W."/>
            <person name="Dai G."/>
            <person name="Sun C."/>
            <person name="Schmutz J."/>
            <person name="Leebens-Mack J.H."/>
            <person name="Li F.W."/>
            <person name="Wang L."/>
        </authorList>
    </citation>
    <scope>NUCLEOTIDE SEQUENCE [LARGE SCALE GENOMIC DNA]</scope>
    <source>
        <strain evidence="2">cv. PW_Plant_1</strain>
    </source>
</reference>
<sequence>MNLSLLDPFQSDFPEVIEEYLEHGVTRCISFNRRGTLLAAGCSDGACVIWDFDTRGVAKELRDKSCTSAVTSVSWSKCGHRLVSAAMDRSLSLWDVAHGVKIKSVSLQQTALLARLHPGTAVPTLCLACPMSSAPILVDLQSGEKHALPIVLCSKPTDLGHTGRGKFNDSTPHYSPCAASFNKRGDLIYVGNSKGEILIIDTDSRQIRSCFQVPGGATIRQIHFSRSGQYILTNSTDRVIRVFENLLPREGAAAKLAESSSVSVESNGAGGLKLASMPCLCLTKDFQDAVNRVQWKVACFNGDGECVVGASATKGEHKIHIWNRKFGQLAKILEGPKESIIDLAWHPTRPIVASVCLSGLVYLWAKNYTENWSAFAPDFRELEENEEYVEKEDEFDLMPEVDKVKPVQVDEDVEVDILTTEKVAAYSDSDDSQEGLYFLPTIPLSDSPVREQSPQPSVTPVSPERAQSSNPSGSNGSPASDEGLPPDSSACQLENFPAVGTAITEEEIGPNGRIKRKRRLSEKAVEFQAEIGRKYSQKGRIPVPKKKTDPKTSTPISTRAGIGEDGEEETPNGRSSLKQESNERRVVNNEGFSLKKTEKRVQRLKPVSLLTSNQGSDSS</sequence>
<evidence type="ECO:0000313" key="1">
    <source>
        <dbReference type="EMBL" id="KAJ7516079.1"/>
    </source>
</evidence>
<dbReference type="EMBL" id="CM055113">
    <property type="protein sequence ID" value="KAJ7516079.1"/>
    <property type="molecule type" value="Genomic_DNA"/>
</dbReference>
<name>A0ACC2AET1_DIPCM</name>